<dbReference type="Proteomes" id="UP001107558">
    <property type="component" value="Chromosome 3"/>
</dbReference>
<dbReference type="Gene3D" id="1.10.10.60">
    <property type="entry name" value="Homeodomain-like"/>
    <property type="match status" value="1"/>
</dbReference>
<evidence type="ECO:0000313" key="7">
    <source>
        <dbReference type="EMBL" id="KAG5673401.1"/>
    </source>
</evidence>
<dbReference type="InterPro" id="IPR006600">
    <property type="entry name" value="HTH_CenpB_DNA-bd_dom"/>
</dbReference>
<feature type="coiled-coil region" evidence="4">
    <location>
        <begin position="491"/>
        <end position="525"/>
    </location>
</feature>
<comment type="subcellular location">
    <subcellularLocation>
        <location evidence="1">Nucleus</location>
    </subcellularLocation>
</comment>
<dbReference type="InterPro" id="IPR009057">
    <property type="entry name" value="Homeodomain-like_sf"/>
</dbReference>
<keyword evidence="3" id="KW-0539">Nucleus</keyword>
<feature type="domain" description="HTH CENPB-type" evidence="6">
    <location>
        <begin position="59"/>
        <end position="135"/>
    </location>
</feature>
<proteinExistence type="predicted"/>
<evidence type="ECO:0000256" key="5">
    <source>
        <dbReference type="SAM" id="MobiDB-lite"/>
    </source>
</evidence>
<dbReference type="EMBL" id="JADBJN010000003">
    <property type="protein sequence ID" value="KAG5673401.1"/>
    <property type="molecule type" value="Genomic_DNA"/>
</dbReference>
<dbReference type="InterPro" id="IPR004875">
    <property type="entry name" value="DDE_SF_endonuclease_dom"/>
</dbReference>
<dbReference type="PROSITE" id="PS51253">
    <property type="entry name" value="HTH_CENPB"/>
    <property type="match status" value="1"/>
</dbReference>
<dbReference type="GO" id="GO:0003677">
    <property type="term" value="F:DNA binding"/>
    <property type="evidence" value="ECO:0007669"/>
    <property type="project" value="UniProtKB-KW"/>
</dbReference>
<evidence type="ECO:0000256" key="3">
    <source>
        <dbReference type="ARBA" id="ARBA00023242"/>
    </source>
</evidence>
<name>A0A9J6BU35_POLVA</name>
<dbReference type="AlphaFoldDB" id="A0A9J6BU35"/>
<dbReference type="SUPFAM" id="SSF46689">
    <property type="entry name" value="Homeodomain-like"/>
    <property type="match status" value="1"/>
</dbReference>
<evidence type="ECO:0000259" key="6">
    <source>
        <dbReference type="PROSITE" id="PS51253"/>
    </source>
</evidence>
<evidence type="ECO:0000313" key="8">
    <source>
        <dbReference type="Proteomes" id="UP001107558"/>
    </source>
</evidence>
<organism evidence="7 8">
    <name type="scientific">Polypedilum vanderplanki</name>
    <name type="common">Sleeping chironomid midge</name>
    <dbReference type="NCBI Taxonomy" id="319348"/>
    <lineage>
        <taxon>Eukaryota</taxon>
        <taxon>Metazoa</taxon>
        <taxon>Ecdysozoa</taxon>
        <taxon>Arthropoda</taxon>
        <taxon>Hexapoda</taxon>
        <taxon>Insecta</taxon>
        <taxon>Pterygota</taxon>
        <taxon>Neoptera</taxon>
        <taxon>Endopterygota</taxon>
        <taxon>Diptera</taxon>
        <taxon>Nematocera</taxon>
        <taxon>Chironomoidea</taxon>
        <taxon>Chironomidae</taxon>
        <taxon>Chironominae</taxon>
        <taxon>Polypedilum</taxon>
        <taxon>Polypedilum</taxon>
    </lineage>
</organism>
<dbReference type="Pfam" id="PF03184">
    <property type="entry name" value="DDE_1"/>
    <property type="match status" value="1"/>
</dbReference>
<dbReference type="Pfam" id="PF05225">
    <property type="entry name" value="HTH_psq"/>
    <property type="match status" value="1"/>
</dbReference>
<dbReference type="InterPro" id="IPR050863">
    <property type="entry name" value="CenT-Element_Derived"/>
</dbReference>
<comment type="caution">
    <text evidence="7">The sequence shown here is derived from an EMBL/GenBank/DDBJ whole genome shotgun (WGS) entry which is preliminary data.</text>
</comment>
<dbReference type="GO" id="GO:0005634">
    <property type="term" value="C:nucleus"/>
    <property type="evidence" value="ECO:0007669"/>
    <property type="project" value="UniProtKB-SubCell"/>
</dbReference>
<sequence>METTTKFKQRGRYMKHNEDDITNAITNIKNKTMSFRKAALLYGIPIATLHDRIKHEEIKPRGAKPKLNKEEEGELVNWLMLSAEKGEPRTTSEIMKGARDVLALRNDPTTFFKNGLPTTRWVHRFKQRNPTITYRKPENLSKASANVSLNEVENQYNSFYEYLEKNNLLYLTELSDRWINLDEKSYLLSPTPKKVYAKKGAKNVYKVDHANSKESITVTHSFRADGAVLPSQVIFKSSFSRMGDVASACGEIGAFFLFAQSDSGWQNKDTFLNYIKRINDILKDSPRPIIITCDNHASHKNYELFKYCSENGIILWTLPPNTTHVCQMADVAMYRPANICWEKKVREYKVYNKIDKIDEVAFVKILFAVENETFLPQLIKKGFEVTGVFPFNVKSIHADRLLGTSKQQQQQTMHTIDENQNLLVIGDDEYFVEALDDAFIDFNNINKTAQAEIAPKPTIRDVLPYPKDYVKTGGRKYKVKNSGVMTAPEILEDYGKIKEEKLAKLREQEKKKKDREEKKALINEQILIKTNRKRIKNESPEEILQVVTPKRGRGRPKKDRV</sequence>
<evidence type="ECO:0000256" key="4">
    <source>
        <dbReference type="SAM" id="Coils"/>
    </source>
</evidence>
<dbReference type="InterPro" id="IPR036397">
    <property type="entry name" value="RNaseH_sf"/>
</dbReference>
<keyword evidence="2" id="KW-0238">DNA-binding</keyword>
<keyword evidence="4" id="KW-0175">Coiled coil</keyword>
<evidence type="ECO:0000256" key="1">
    <source>
        <dbReference type="ARBA" id="ARBA00004123"/>
    </source>
</evidence>
<keyword evidence="8" id="KW-1185">Reference proteome</keyword>
<dbReference type="PANTHER" id="PTHR19303:SF74">
    <property type="entry name" value="POGO TRANSPOSABLE ELEMENT WITH KRAB DOMAIN"/>
    <property type="match status" value="1"/>
</dbReference>
<reference evidence="7" key="1">
    <citation type="submission" date="2021-03" db="EMBL/GenBank/DDBJ databases">
        <title>Chromosome level genome of the anhydrobiotic midge Polypedilum vanderplanki.</title>
        <authorList>
            <person name="Yoshida Y."/>
            <person name="Kikawada T."/>
            <person name="Gusev O."/>
        </authorList>
    </citation>
    <scope>NUCLEOTIDE SEQUENCE</scope>
    <source>
        <strain evidence="7">NIAS01</strain>
        <tissue evidence="7">Whole body or cell culture</tissue>
    </source>
</reference>
<dbReference type="Gene3D" id="3.30.420.10">
    <property type="entry name" value="Ribonuclease H-like superfamily/Ribonuclease H"/>
    <property type="match status" value="1"/>
</dbReference>
<feature type="compositionally biased region" description="Basic residues" evidence="5">
    <location>
        <begin position="550"/>
        <end position="561"/>
    </location>
</feature>
<gene>
    <name evidence="7" type="ORF">PVAND_003456</name>
</gene>
<dbReference type="InterPro" id="IPR007889">
    <property type="entry name" value="HTH_Psq"/>
</dbReference>
<protein>
    <recommendedName>
        <fullName evidence="6">HTH CENPB-type domain-containing protein</fullName>
    </recommendedName>
</protein>
<feature type="region of interest" description="Disordered" evidence="5">
    <location>
        <begin position="538"/>
        <end position="561"/>
    </location>
</feature>
<dbReference type="PANTHER" id="PTHR19303">
    <property type="entry name" value="TRANSPOSON"/>
    <property type="match status" value="1"/>
</dbReference>
<evidence type="ECO:0000256" key="2">
    <source>
        <dbReference type="ARBA" id="ARBA00023125"/>
    </source>
</evidence>
<accession>A0A9J6BU35</accession>
<dbReference type="OrthoDB" id="71166at2759"/>